<proteinExistence type="predicted"/>
<evidence type="ECO:0000259" key="1">
    <source>
        <dbReference type="Pfam" id="PF07550"/>
    </source>
</evidence>
<dbReference type="SUPFAM" id="SSF49373">
    <property type="entry name" value="Invasin/intimin cell-adhesion fragments"/>
    <property type="match status" value="1"/>
</dbReference>
<comment type="caution">
    <text evidence="2">The sequence shown here is derived from an EMBL/GenBank/DDBJ whole genome shotgun (WGS) entry which is preliminary data.</text>
</comment>
<gene>
    <name evidence="2" type="ORF">OB236_28115</name>
</gene>
<dbReference type="InterPro" id="IPR008964">
    <property type="entry name" value="Invasin/intimin_cell_adhesion"/>
</dbReference>
<dbReference type="SUPFAM" id="SSF49899">
    <property type="entry name" value="Concanavalin A-like lectins/glucanases"/>
    <property type="match status" value="1"/>
</dbReference>
<organism evidence="2 3">
    <name type="scientific">Paenibacillus baimaensis</name>
    <dbReference type="NCBI Taxonomy" id="2982185"/>
    <lineage>
        <taxon>Bacteria</taxon>
        <taxon>Bacillati</taxon>
        <taxon>Bacillota</taxon>
        <taxon>Bacilli</taxon>
        <taxon>Bacillales</taxon>
        <taxon>Paenibacillaceae</taxon>
        <taxon>Paenibacillus</taxon>
    </lineage>
</organism>
<dbReference type="Proteomes" id="UP001652445">
    <property type="component" value="Unassembled WGS sequence"/>
</dbReference>
<keyword evidence="3" id="KW-1185">Reference proteome</keyword>
<sequence length="1597" mass="170318">MKVHSSGLQRWGRERRRYLCMLLSFALLFTALLPISGFGAAVANADPLPESDLINESFDGMATGSTPANWGVSVTGSSYVKVAERPEGGRFLQIYDASKQATQGITKTFTSQTGKLTVQADVQLPAGATAGKENMLFYILDSANKPAIALNLQPDKIITYRTVSGVTTSTTLATGLPLNGWRSLIVAADYSSKTYDFYLGGSLIQSGVPFRYDDAVNLSKLQVAGAYYADNANYIRIVNLDQVAMYSGAVRLLQPPVLAPDVTNATVGQPVDLAFTDSASWRAAISGVAIDGATVSGSTYTVGSGNLHIGAAAFPTAKSYQIVVKAAGYVNAAVTQQVYAATVTDLVYESFNSITVGTTPSQWGAQTTGSSYVQVKEKPDGDRYLQIYDASKMTTEGINKSFASQTGKLTIQADVQLPTGATAGKENALFYMLDSAGKAAIALSVTPDKITSFRTVGTTTTTTNLVTGLPLHGWRSITVAADFAAKTFDFYLDGELKSAAVPFRYDDAANIAKLKVSGASYADDANYIRIVNLDNVHIYVGEPKFPAPDLVTPPAPGVEKNSFDSYSSVFLSSRWWRTDGMDGQLGTLDALKRFMATDDKWSYITDKNQISNIVRQGVGFQGTLNMNMGSVGRAKYFDGTPIVAPWMTWGATWGSMSDPLYYQAVLNVGKQSIDAGAASFQFDDWRGSVDAYKFGGDFCDPCMEQFRQYLDDNYSDMQLSAWGVSDISTFNYKTFLQTTLDVQTNGDYINKKILSPLDGAFSDFNYKAAIGFHTRMKQDLEAYAGTTIEYSNNAPFIKDSVASKHFLHDAFNYGMGENDEDSMTIDNMVTNGSLSSGLGKPHIISPLPYHEAKIREGIAASYALGQYMLVPWDAWLQGSTRYFGTVEQYGDLFHFIRQYPFLFDGQEPSAKVGILVKWSDMNFATLSSLSMKLFKAGVPFRILAANDSLPAYALREQSFEGLDTLIEYAPTASFSAADQLLISNSGATVLGATYVDSSWLAARSQVSVTGGEQLYATVRSPEDTYAPKVIHLLNRTGLTAEDIEVTLADSAFFGGSNLQAVLYRPGHNPLELTVTNAASGKHKVTVPSLEEWGIVRVGSGSSITSGDVFNISAPWSGIAIGNPAPTGSASSSGSTVTVTSSGAGLHVPSKGDMGSSDQFSYVYEQIHATPLQDYSVSTRLADSTGAANGALTGLMLRETPASNAKFVAIANVAGNGLRLFWRDADNSEIGSLSLGQPALPGYVKLVRHSGTYSAYYSSDGIQWGAAIGTHNISLRTTLGGVFTAAGKGNASHTASFDSTVITYGEVVLPSGQLDHLTIGGLPQQLSVSKTAQATVTASIYNSGVETKLDITGEQIQFTSSDPSVAIISSSGIVSGIATGTATLTASFTANGVTATGTAAITVVPPNSVLLDETFDSYDVSELPASWVYSPTTVGGSYIQISETPSVSDKSLNIYDNSPGGFPSATASFEQQAGPFSVQFDFKVSFGTVKSNGGAIVAYMQSPSGTNGISLLVEDDGFWYLDGSTTVVAAPVVENQWYAIRIDLNPATRKMDLYIDGVKVVDQGNFRNAVDTISKIQVGGSSNGVDTSAFWNNVHISS</sequence>
<dbReference type="Gene3D" id="2.60.120.200">
    <property type="match status" value="3"/>
</dbReference>
<protein>
    <submittedName>
        <fullName evidence="2">DUF1533 domain-containing protein</fullName>
    </submittedName>
</protein>
<feature type="domain" description="Heme-binding protein Shr-like Hb-interacting" evidence="1">
    <location>
        <begin position="258"/>
        <end position="338"/>
    </location>
</feature>
<evidence type="ECO:0000313" key="3">
    <source>
        <dbReference type="Proteomes" id="UP001652445"/>
    </source>
</evidence>
<dbReference type="InterPro" id="IPR013320">
    <property type="entry name" value="ConA-like_dom_sf"/>
</dbReference>
<dbReference type="InterPro" id="IPR011432">
    <property type="entry name" value="Shr-like_HID"/>
</dbReference>
<evidence type="ECO:0000313" key="2">
    <source>
        <dbReference type="EMBL" id="MCU6795992.1"/>
    </source>
</evidence>
<dbReference type="Pfam" id="PF07550">
    <property type="entry name" value="Shr-like_HID"/>
    <property type="match status" value="1"/>
</dbReference>
<dbReference type="EMBL" id="JAOQIO010000095">
    <property type="protein sequence ID" value="MCU6795992.1"/>
    <property type="molecule type" value="Genomic_DNA"/>
</dbReference>
<dbReference type="Gene3D" id="2.60.40.1080">
    <property type="match status" value="1"/>
</dbReference>
<reference evidence="2 3" key="1">
    <citation type="submission" date="2022-09" db="EMBL/GenBank/DDBJ databases">
        <authorList>
            <person name="Han X.L."/>
            <person name="Wang Q."/>
            <person name="Lu T."/>
        </authorList>
    </citation>
    <scope>NUCLEOTIDE SEQUENCE [LARGE SCALE GENOMIC DNA]</scope>
    <source>
        <strain evidence="2 3">WQ 127069</strain>
    </source>
</reference>
<name>A0ABT2UMW6_9BACL</name>
<accession>A0ABT2UMW6</accession>
<dbReference type="RefSeq" id="WP_262686846.1">
    <property type="nucleotide sequence ID" value="NZ_JAOQIO010000095.1"/>
</dbReference>